<comment type="caution">
    <text evidence="1">The sequence shown here is derived from an EMBL/GenBank/DDBJ whole genome shotgun (WGS) entry which is preliminary data.</text>
</comment>
<sequence>MLGAMFVVSRVPNGISSSCGCINLTRIFQQKFTNKLPHLHFTKSILQNRTFCNSNFSTFARTWSEKTSNRQWNHIRLPLIRSHRTNHRLLCNLANPLIINTNVLNNVILYRFEKTLRFKLAAVFAVMTLLGCWFMVDNVYMLMCRGLFDHERDLMQRIREHTWPITAMVIGGLGGPLICITIWYLTMRSVKYVILRKGGKAVTIVTYHPVRSERTITVPVEKVSCELSRIGRGQYSAIKIKGYGFKFILEKEGHFVNPELFDSTVGVKR</sequence>
<proteinExistence type="predicted"/>
<reference evidence="1" key="1">
    <citation type="submission" date="2023-04" db="EMBL/GenBank/DDBJ databases">
        <title>A chromosome-level genome assembly of the parasitoid wasp Eretmocerus hayati.</title>
        <authorList>
            <person name="Zhong Y."/>
            <person name="Liu S."/>
            <person name="Liu Y."/>
        </authorList>
    </citation>
    <scope>NUCLEOTIDE SEQUENCE</scope>
    <source>
        <strain evidence="1">ZJU_SS_LIU_2023</strain>
    </source>
</reference>
<gene>
    <name evidence="1" type="ORF">QAD02_000977</name>
</gene>
<keyword evidence="2" id="KW-1185">Reference proteome</keyword>
<evidence type="ECO:0000313" key="2">
    <source>
        <dbReference type="Proteomes" id="UP001239111"/>
    </source>
</evidence>
<evidence type="ECO:0000313" key="1">
    <source>
        <dbReference type="EMBL" id="KAJ8669718.1"/>
    </source>
</evidence>
<organism evidence="1 2">
    <name type="scientific">Eretmocerus hayati</name>
    <dbReference type="NCBI Taxonomy" id="131215"/>
    <lineage>
        <taxon>Eukaryota</taxon>
        <taxon>Metazoa</taxon>
        <taxon>Ecdysozoa</taxon>
        <taxon>Arthropoda</taxon>
        <taxon>Hexapoda</taxon>
        <taxon>Insecta</taxon>
        <taxon>Pterygota</taxon>
        <taxon>Neoptera</taxon>
        <taxon>Endopterygota</taxon>
        <taxon>Hymenoptera</taxon>
        <taxon>Apocrita</taxon>
        <taxon>Proctotrupomorpha</taxon>
        <taxon>Chalcidoidea</taxon>
        <taxon>Aphelinidae</taxon>
        <taxon>Aphelininae</taxon>
        <taxon>Eretmocerus</taxon>
    </lineage>
</organism>
<protein>
    <submittedName>
        <fullName evidence="1">Uncharacterized protein</fullName>
    </submittedName>
</protein>
<accession>A0ACC2NFL3</accession>
<name>A0ACC2NFL3_9HYME</name>
<dbReference type="EMBL" id="CM056743">
    <property type="protein sequence ID" value="KAJ8669718.1"/>
    <property type="molecule type" value="Genomic_DNA"/>
</dbReference>
<dbReference type="Proteomes" id="UP001239111">
    <property type="component" value="Chromosome 3"/>
</dbReference>